<proteinExistence type="predicted"/>
<keyword evidence="1" id="KW-0472">Membrane</keyword>
<organism evidence="2 3">
    <name type="scientific">Parachitinimonas caeni</name>
    <dbReference type="NCBI Taxonomy" id="3031301"/>
    <lineage>
        <taxon>Bacteria</taxon>
        <taxon>Pseudomonadati</taxon>
        <taxon>Pseudomonadota</taxon>
        <taxon>Betaproteobacteria</taxon>
        <taxon>Neisseriales</taxon>
        <taxon>Chitinibacteraceae</taxon>
        <taxon>Parachitinimonas</taxon>
    </lineage>
</organism>
<dbReference type="RefSeq" id="WP_284101182.1">
    <property type="nucleotide sequence ID" value="NZ_JARRAF010000013.1"/>
</dbReference>
<accession>A0ABT7E0A9</accession>
<dbReference type="Gene3D" id="3.30.700.10">
    <property type="entry name" value="Glycoprotein, Type 4 Pilin"/>
    <property type="match status" value="1"/>
</dbReference>
<dbReference type="Proteomes" id="UP001172778">
    <property type="component" value="Unassembled WGS sequence"/>
</dbReference>
<keyword evidence="1" id="KW-0812">Transmembrane</keyword>
<feature type="transmembrane region" description="Helical" evidence="1">
    <location>
        <begin position="6"/>
        <end position="27"/>
    </location>
</feature>
<evidence type="ECO:0000313" key="2">
    <source>
        <dbReference type="EMBL" id="MDK2124870.1"/>
    </source>
</evidence>
<protein>
    <submittedName>
        <fullName evidence="2">Type II secretion system protein</fullName>
    </submittedName>
</protein>
<comment type="caution">
    <text evidence="2">The sequence shown here is derived from an EMBL/GenBank/DDBJ whole genome shotgun (WGS) entry which is preliminary data.</text>
</comment>
<dbReference type="Pfam" id="PF07963">
    <property type="entry name" value="N_methyl"/>
    <property type="match status" value="1"/>
</dbReference>
<keyword evidence="1" id="KW-1133">Transmembrane helix</keyword>
<keyword evidence="3" id="KW-1185">Reference proteome</keyword>
<dbReference type="PROSITE" id="PS00409">
    <property type="entry name" value="PROKAR_NTER_METHYL"/>
    <property type="match status" value="1"/>
</dbReference>
<dbReference type="SUPFAM" id="SSF54523">
    <property type="entry name" value="Pili subunits"/>
    <property type="match status" value="1"/>
</dbReference>
<dbReference type="NCBIfam" id="TIGR02532">
    <property type="entry name" value="IV_pilin_GFxxxE"/>
    <property type="match status" value="1"/>
</dbReference>
<sequence length="186" mass="19665">MKSHRGFTLIELVSVLMIMGIALAIGVPRLAEFMARHRVVGGAELVRSMANFARSEAARESKDIFLVITPGANSCMGITNKAVDAATGRSCDCAVADSTKANFCEIKRVASLKGERVELRTTTNASLQIQFAKLTGEAADVRIGVKSADRANVGTAIQTLPLAPAKICNDKGALKSTEPIVGFPDC</sequence>
<evidence type="ECO:0000256" key="1">
    <source>
        <dbReference type="SAM" id="Phobius"/>
    </source>
</evidence>
<dbReference type="InterPro" id="IPR012902">
    <property type="entry name" value="N_methyl_site"/>
</dbReference>
<evidence type="ECO:0000313" key="3">
    <source>
        <dbReference type="Proteomes" id="UP001172778"/>
    </source>
</evidence>
<dbReference type="EMBL" id="JARRAF010000013">
    <property type="protein sequence ID" value="MDK2124870.1"/>
    <property type="molecule type" value="Genomic_DNA"/>
</dbReference>
<dbReference type="InterPro" id="IPR045584">
    <property type="entry name" value="Pilin-like"/>
</dbReference>
<name>A0ABT7E0A9_9NEIS</name>
<gene>
    <name evidence="2" type="ORF">PZA18_12520</name>
</gene>
<reference evidence="2" key="1">
    <citation type="submission" date="2023-03" db="EMBL/GenBank/DDBJ databases">
        <title>Chitinimonas shenzhenensis gen. nov., sp. nov., a novel member of family Burkholderiaceae isolated from activated sludge collected in Shen Zhen, China.</title>
        <authorList>
            <person name="Wang X."/>
        </authorList>
    </citation>
    <scope>NUCLEOTIDE SEQUENCE</scope>
    <source>
        <strain evidence="2">DQS-5</strain>
    </source>
</reference>